<comment type="cofactor">
    <cofactor evidence="1 8">
        <name>FAD</name>
        <dbReference type="ChEBI" id="CHEBI:57692"/>
    </cofactor>
</comment>
<dbReference type="EMBL" id="JBEDNZ010000020">
    <property type="protein sequence ID" value="KAL0819713.1"/>
    <property type="molecule type" value="Genomic_DNA"/>
</dbReference>
<dbReference type="PANTHER" id="PTHR23023">
    <property type="entry name" value="DIMETHYLANILINE MONOOXYGENASE"/>
    <property type="match status" value="1"/>
</dbReference>
<proteinExistence type="inferred from homology"/>
<evidence type="ECO:0000256" key="3">
    <source>
        <dbReference type="ARBA" id="ARBA00022630"/>
    </source>
</evidence>
<dbReference type="Pfam" id="PF00743">
    <property type="entry name" value="FMO-like"/>
    <property type="match status" value="2"/>
</dbReference>
<evidence type="ECO:0000313" key="11">
    <source>
        <dbReference type="Proteomes" id="UP001549921"/>
    </source>
</evidence>
<name>A0ABD0SKX6_LOXSC</name>
<organism evidence="10 11">
    <name type="scientific">Loxostege sticticalis</name>
    <name type="common">Beet webworm moth</name>
    <dbReference type="NCBI Taxonomy" id="481309"/>
    <lineage>
        <taxon>Eukaryota</taxon>
        <taxon>Metazoa</taxon>
        <taxon>Ecdysozoa</taxon>
        <taxon>Arthropoda</taxon>
        <taxon>Hexapoda</taxon>
        <taxon>Insecta</taxon>
        <taxon>Pterygota</taxon>
        <taxon>Neoptera</taxon>
        <taxon>Endopterygota</taxon>
        <taxon>Lepidoptera</taxon>
        <taxon>Glossata</taxon>
        <taxon>Ditrysia</taxon>
        <taxon>Pyraloidea</taxon>
        <taxon>Crambidae</taxon>
        <taxon>Pyraustinae</taxon>
        <taxon>Loxostege</taxon>
    </lineage>
</organism>
<dbReference type="GO" id="GO:0016709">
    <property type="term" value="F:oxidoreductase activity, acting on paired donors, with incorporation or reduction of molecular oxygen, NAD(P)H as one donor, and incorporation of one atom of oxygen"/>
    <property type="evidence" value="ECO:0007669"/>
    <property type="project" value="UniProtKB-ARBA"/>
</dbReference>
<evidence type="ECO:0000256" key="1">
    <source>
        <dbReference type="ARBA" id="ARBA00001974"/>
    </source>
</evidence>
<dbReference type="InterPro" id="IPR050346">
    <property type="entry name" value="FMO-like"/>
</dbReference>
<evidence type="ECO:0000256" key="6">
    <source>
        <dbReference type="ARBA" id="ARBA00023002"/>
    </source>
</evidence>
<keyword evidence="9" id="KW-0732">Signal</keyword>
<evidence type="ECO:0000256" key="7">
    <source>
        <dbReference type="ARBA" id="ARBA00023033"/>
    </source>
</evidence>
<dbReference type="GO" id="GO:0050660">
    <property type="term" value="F:flavin adenine dinucleotide binding"/>
    <property type="evidence" value="ECO:0007669"/>
    <property type="project" value="UniProtKB-ARBA"/>
</dbReference>
<protein>
    <recommendedName>
        <fullName evidence="8">Flavin-containing monooxygenase</fullName>
        <ecNumber evidence="8">1.-.-.-</ecNumber>
    </recommendedName>
</protein>
<evidence type="ECO:0000256" key="8">
    <source>
        <dbReference type="RuleBase" id="RU361177"/>
    </source>
</evidence>
<comment type="caution">
    <text evidence="10">The sequence shown here is derived from an EMBL/GenBank/DDBJ whole genome shotgun (WGS) entry which is preliminary data.</text>
</comment>
<keyword evidence="5" id="KW-0521">NADP</keyword>
<dbReference type="SUPFAM" id="SSF51905">
    <property type="entry name" value="FAD/NAD(P)-binding domain"/>
    <property type="match status" value="2"/>
</dbReference>
<feature type="chain" id="PRO_5044768636" description="Flavin-containing monooxygenase" evidence="9">
    <location>
        <begin position="21"/>
        <end position="455"/>
    </location>
</feature>
<keyword evidence="7 8" id="KW-0503">Monooxygenase</keyword>
<evidence type="ECO:0000256" key="5">
    <source>
        <dbReference type="ARBA" id="ARBA00022857"/>
    </source>
</evidence>
<dbReference type="AlphaFoldDB" id="A0ABD0SKX6"/>
<dbReference type="Gene3D" id="3.50.50.60">
    <property type="entry name" value="FAD/NAD(P)-binding domain"/>
    <property type="match status" value="2"/>
</dbReference>
<gene>
    <name evidence="10" type="ORF">ABMA28_007769</name>
</gene>
<evidence type="ECO:0000256" key="9">
    <source>
        <dbReference type="SAM" id="SignalP"/>
    </source>
</evidence>
<feature type="signal peptide" evidence="9">
    <location>
        <begin position="1"/>
        <end position="20"/>
    </location>
</feature>
<evidence type="ECO:0000256" key="4">
    <source>
        <dbReference type="ARBA" id="ARBA00022827"/>
    </source>
</evidence>
<keyword evidence="3 8" id="KW-0285">Flavoprotein</keyword>
<reference evidence="10 11" key="1">
    <citation type="submission" date="2024-06" db="EMBL/GenBank/DDBJ databases">
        <title>A chromosome-level genome assembly of beet webworm, Loxostege sticticalis.</title>
        <authorList>
            <person name="Zhang Y."/>
        </authorList>
    </citation>
    <scope>NUCLEOTIDE SEQUENCE [LARGE SCALE GENOMIC DNA]</scope>
    <source>
        <strain evidence="10">AQ028</strain>
        <tissue evidence="10">Male pupae</tissue>
    </source>
</reference>
<dbReference type="InterPro" id="IPR036188">
    <property type="entry name" value="FAD/NAD-bd_sf"/>
</dbReference>
<keyword evidence="6 8" id="KW-0560">Oxidoreductase</keyword>
<dbReference type="InterPro" id="IPR000960">
    <property type="entry name" value="Flavin_mOase"/>
</dbReference>
<dbReference type="EC" id="1.-.-.-" evidence="8"/>
<sequence>MANSLLTCAILLCFLTLTLEVRDGSGMVKPASRACIIGAGYAGLGTARYMKDYGVNFTVFEATRYVGGTWRFDPHVGTDEDGLPSFTSMYKHLRVNTPRQTMEYTGFQFPNGTHAYPTGKCFYKYIKLFAKEFDLNKYIQFRRLVTSVKWVDDHWALTYTKTDTKTNHTEQCDFVAVASGGEFTAPVWPKFEGQETFKGNIIHSHDYKDPEDYRNKRVLIVGAGPSGLDLAIHLLNITAKLVHSHHLRYHEPFFSDTYVKKPDIKVFTSNGVIFQDGSFEDVDNVIFCTGYGFTYPFLDKGVGVEASGKFVLPLYQHTVNIRHPTMAFVGVAKQIFMCVREAQADYVAALAAGRFQLQSQEAMMKAWMRALDLKGRRLLDVNTIGNEMDTYFADISKEAGIYRRPPVLANIREFNVRNGLQDLINFRDFDFQLIDDYNFKRWYNPKKGNSCPIDI</sequence>
<dbReference type="PRINTS" id="PR00370">
    <property type="entry name" value="FMOXYGENASE"/>
</dbReference>
<accession>A0ABD0SKX6</accession>
<dbReference type="InterPro" id="IPR020946">
    <property type="entry name" value="Flavin_mOase-like"/>
</dbReference>
<keyword evidence="4 8" id="KW-0274">FAD</keyword>
<evidence type="ECO:0000313" key="10">
    <source>
        <dbReference type="EMBL" id="KAL0819713.1"/>
    </source>
</evidence>
<comment type="similarity">
    <text evidence="2 8">Belongs to the FMO family.</text>
</comment>
<dbReference type="Proteomes" id="UP001549921">
    <property type="component" value="Unassembled WGS sequence"/>
</dbReference>
<dbReference type="FunFam" id="3.50.50.60:FF:000138">
    <property type="entry name" value="Flavin-containing monooxygenase"/>
    <property type="match status" value="1"/>
</dbReference>
<evidence type="ECO:0000256" key="2">
    <source>
        <dbReference type="ARBA" id="ARBA00009183"/>
    </source>
</evidence>